<dbReference type="Gene3D" id="3.30.420.10">
    <property type="entry name" value="Ribonuclease H-like superfamily/Ribonuclease H"/>
    <property type="match status" value="1"/>
</dbReference>
<protein>
    <recommendedName>
        <fullName evidence="3">ribonuclease H</fullName>
        <ecNumber evidence="3">3.1.26.4</ecNumber>
    </recommendedName>
</protein>
<dbReference type="SUPFAM" id="SSF53098">
    <property type="entry name" value="Ribonuclease H-like"/>
    <property type="match status" value="1"/>
</dbReference>
<reference evidence="9" key="1">
    <citation type="journal article" date="2020" name="Nature">
        <title>Giant virus diversity and host interactions through global metagenomics.</title>
        <authorList>
            <person name="Schulz F."/>
            <person name="Roux S."/>
            <person name="Paez-Espino D."/>
            <person name="Jungbluth S."/>
            <person name="Walsh D.A."/>
            <person name="Denef V.J."/>
            <person name="McMahon K.D."/>
            <person name="Konstantinidis K.T."/>
            <person name="Eloe-Fadrosh E.A."/>
            <person name="Kyrpides N.C."/>
            <person name="Woyke T."/>
        </authorList>
    </citation>
    <scope>NUCLEOTIDE SEQUENCE</scope>
    <source>
        <strain evidence="9">GVMAG-M-3300023179-27</strain>
    </source>
</reference>
<evidence type="ECO:0000256" key="4">
    <source>
        <dbReference type="ARBA" id="ARBA00022722"/>
    </source>
</evidence>
<dbReference type="Pfam" id="PF00075">
    <property type="entry name" value="RNase_H"/>
    <property type="match status" value="1"/>
</dbReference>
<accession>A0A6C0E964</accession>
<keyword evidence="4" id="KW-0540">Nuclease</keyword>
<dbReference type="PROSITE" id="PS50879">
    <property type="entry name" value="RNASE_H_1"/>
    <property type="match status" value="1"/>
</dbReference>
<dbReference type="GO" id="GO:0043137">
    <property type="term" value="P:DNA replication, removal of RNA primer"/>
    <property type="evidence" value="ECO:0007669"/>
    <property type="project" value="TreeGrafter"/>
</dbReference>
<proteinExistence type="inferred from homology"/>
<dbReference type="GO" id="GO:0046872">
    <property type="term" value="F:metal ion binding"/>
    <property type="evidence" value="ECO:0007669"/>
    <property type="project" value="UniProtKB-KW"/>
</dbReference>
<evidence type="ECO:0000256" key="6">
    <source>
        <dbReference type="ARBA" id="ARBA00022759"/>
    </source>
</evidence>
<dbReference type="GO" id="GO:0004523">
    <property type="term" value="F:RNA-DNA hybrid ribonuclease activity"/>
    <property type="evidence" value="ECO:0007669"/>
    <property type="project" value="UniProtKB-EC"/>
</dbReference>
<evidence type="ECO:0000256" key="1">
    <source>
        <dbReference type="ARBA" id="ARBA00000077"/>
    </source>
</evidence>
<evidence type="ECO:0000256" key="3">
    <source>
        <dbReference type="ARBA" id="ARBA00012180"/>
    </source>
</evidence>
<dbReference type="EMBL" id="MN739774">
    <property type="protein sequence ID" value="QHT25727.1"/>
    <property type="molecule type" value="Genomic_DNA"/>
</dbReference>
<dbReference type="InterPro" id="IPR050092">
    <property type="entry name" value="RNase_H"/>
</dbReference>
<dbReference type="CDD" id="cd09280">
    <property type="entry name" value="RNase_HI_eukaryote_like"/>
    <property type="match status" value="1"/>
</dbReference>
<dbReference type="PANTHER" id="PTHR10642">
    <property type="entry name" value="RIBONUCLEASE H1"/>
    <property type="match status" value="1"/>
</dbReference>
<name>A0A6C0E964_9ZZZZ</name>
<dbReference type="AlphaFoldDB" id="A0A6C0E964"/>
<keyword evidence="7" id="KW-0378">Hydrolase</keyword>
<dbReference type="GO" id="GO:0003676">
    <property type="term" value="F:nucleic acid binding"/>
    <property type="evidence" value="ECO:0007669"/>
    <property type="project" value="InterPro"/>
</dbReference>
<organism evidence="9">
    <name type="scientific">viral metagenome</name>
    <dbReference type="NCBI Taxonomy" id="1070528"/>
    <lineage>
        <taxon>unclassified sequences</taxon>
        <taxon>metagenomes</taxon>
        <taxon>organismal metagenomes</taxon>
    </lineage>
</organism>
<evidence type="ECO:0000313" key="9">
    <source>
        <dbReference type="EMBL" id="QHT25727.1"/>
    </source>
</evidence>
<evidence type="ECO:0000259" key="8">
    <source>
        <dbReference type="PROSITE" id="PS50879"/>
    </source>
</evidence>
<dbReference type="EC" id="3.1.26.4" evidence="3"/>
<dbReference type="InterPro" id="IPR036397">
    <property type="entry name" value="RNaseH_sf"/>
</dbReference>
<keyword evidence="6" id="KW-0255">Endonuclease</keyword>
<keyword evidence="5" id="KW-0479">Metal-binding</keyword>
<sequence length="168" mass="19286">MKKSQKSSAKRVESPIVVYTDGSCMKSKTSHKCGYGVYFPNKEYPHISRKFIHDPLTNQRAELYAIYKAIKTVNDDDTNKDIHIFSDSEYSIKSLTVWIKQWKNNNWKTANNKEVMNQDIIRNIDALMLSHKGKIKFTHVRSHTGKDDEQSKYNDKADALAKAGANIS</sequence>
<dbReference type="InterPro" id="IPR002156">
    <property type="entry name" value="RNaseH_domain"/>
</dbReference>
<dbReference type="PANTHER" id="PTHR10642:SF26">
    <property type="entry name" value="RIBONUCLEASE H1"/>
    <property type="match status" value="1"/>
</dbReference>
<dbReference type="InterPro" id="IPR012337">
    <property type="entry name" value="RNaseH-like_sf"/>
</dbReference>
<evidence type="ECO:0000256" key="7">
    <source>
        <dbReference type="ARBA" id="ARBA00022801"/>
    </source>
</evidence>
<comment type="similarity">
    <text evidence="2">Belongs to the RNase H family.</text>
</comment>
<evidence type="ECO:0000256" key="5">
    <source>
        <dbReference type="ARBA" id="ARBA00022723"/>
    </source>
</evidence>
<evidence type="ECO:0000256" key="2">
    <source>
        <dbReference type="ARBA" id="ARBA00005300"/>
    </source>
</evidence>
<feature type="domain" description="RNase H type-1" evidence="8">
    <location>
        <begin position="12"/>
        <end position="166"/>
    </location>
</feature>
<comment type="catalytic activity">
    <reaction evidence="1">
        <text>Endonucleolytic cleavage to 5'-phosphomonoester.</text>
        <dbReference type="EC" id="3.1.26.4"/>
    </reaction>
</comment>